<dbReference type="Gene3D" id="3.30.565.10">
    <property type="entry name" value="Histidine kinase-like ATPase, C-terminal domain"/>
    <property type="match status" value="1"/>
</dbReference>
<dbReference type="InterPro" id="IPR005467">
    <property type="entry name" value="His_kinase_dom"/>
</dbReference>
<dbReference type="GO" id="GO:0016301">
    <property type="term" value="F:kinase activity"/>
    <property type="evidence" value="ECO:0007669"/>
    <property type="project" value="UniProtKB-KW"/>
</dbReference>
<reference evidence="10" key="1">
    <citation type="journal article" date="2019" name="Int. J. Syst. Evol. Microbiol.">
        <title>The Global Catalogue of Microorganisms (GCM) 10K type strain sequencing project: providing services to taxonomists for standard genome sequencing and annotation.</title>
        <authorList>
            <consortium name="The Broad Institute Genomics Platform"/>
            <consortium name="The Broad Institute Genome Sequencing Center for Infectious Disease"/>
            <person name="Wu L."/>
            <person name="Ma J."/>
        </authorList>
    </citation>
    <scope>NUCLEOTIDE SEQUENCE [LARGE SCALE GENOMIC DNA]</scope>
    <source>
        <strain evidence="10">CCUG 55250</strain>
    </source>
</reference>
<dbReference type="PANTHER" id="PTHR24421">
    <property type="entry name" value="NITRATE/NITRITE SENSOR PROTEIN NARX-RELATED"/>
    <property type="match status" value="1"/>
</dbReference>
<evidence type="ECO:0000256" key="2">
    <source>
        <dbReference type="ARBA" id="ARBA00012438"/>
    </source>
</evidence>
<evidence type="ECO:0000313" key="9">
    <source>
        <dbReference type="EMBL" id="MFC5411114.1"/>
    </source>
</evidence>
<keyword evidence="10" id="KW-1185">Reference proteome</keyword>
<evidence type="ECO:0000259" key="8">
    <source>
        <dbReference type="PROSITE" id="PS50109"/>
    </source>
</evidence>
<gene>
    <name evidence="9" type="ORF">ACFPMF_17465</name>
</gene>
<evidence type="ECO:0000256" key="4">
    <source>
        <dbReference type="ARBA" id="ARBA00022777"/>
    </source>
</evidence>
<evidence type="ECO:0000256" key="7">
    <source>
        <dbReference type="SAM" id="Phobius"/>
    </source>
</evidence>
<evidence type="ECO:0000256" key="6">
    <source>
        <dbReference type="SAM" id="Coils"/>
    </source>
</evidence>
<dbReference type="SMART" id="SM00387">
    <property type="entry name" value="HATPase_c"/>
    <property type="match status" value="1"/>
</dbReference>
<feature type="coiled-coil region" evidence="6">
    <location>
        <begin position="104"/>
        <end position="131"/>
    </location>
</feature>
<dbReference type="EMBL" id="JBHSMA010000005">
    <property type="protein sequence ID" value="MFC5411114.1"/>
    <property type="molecule type" value="Genomic_DNA"/>
</dbReference>
<feature type="domain" description="Histidine kinase" evidence="8">
    <location>
        <begin position="169"/>
        <end position="266"/>
    </location>
</feature>
<dbReference type="EC" id="2.7.13.3" evidence="2"/>
<keyword evidence="3" id="KW-0808">Transferase</keyword>
<comment type="catalytic activity">
    <reaction evidence="1">
        <text>ATP + protein L-histidine = ADP + protein N-phospho-L-histidine.</text>
        <dbReference type="EC" id="2.7.13.3"/>
    </reaction>
</comment>
<keyword evidence="5" id="KW-0902">Two-component regulatory system</keyword>
<dbReference type="PROSITE" id="PS50109">
    <property type="entry name" value="HIS_KIN"/>
    <property type="match status" value="1"/>
</dbReference>
<name>A0ABW0ICW7_9BACT</name>
<evidence type="ECO:0000256" key="3">
    <source>
        <dbReference type="ARBA" id="ARBA00022679"/>
    </source>
</evidence>
<sequence>MVEVFQETVLSSNSVLVIVLIGLIAVSLGFILLRRQHRRQQAQQRFEAFREREVLRSQLEIQDHTLLQTHLELQTHLHPRLAQTRARLETLAEQWIESPERPALTEAVEMLKQAEEEVDRLAQSLDRNRGDEWGLQKRLSLELERARHLGGFLTQFQCIGQPYALGEPNETLLFRLAQELLHNAMTHSGATQLTVHIDFDPENLILIITDNGRGFDPDAVAQQSPDSLSSGLERVRQRIQLVQGECILNSQPGWGTRAEIRFPRPGSGI</sequence>
<dbReference type="InterPro" id="IPR036890">
    <property type="entry name" value="HATPase_C_sf"/>
</dbReference>
<evidence type="ECO:0000313" key="10">
    <source>
        <dbReference type="Proteomes" id="UP001596106"/>
    </source>
</evidence>
<dbReference type="InterPro" id="IPR003594">
    <property type="entry name" value="HATPase_dom"/>
</dbReference>
<comment type="caution">
    <text evidence="9">The sequence shown here is derived from an EMBL/GenBank/DDBJ whole genome shotgun (WGS) entry which is preliminary data.</text>
</comment>
<dbReference type="Proteomes" id="UP001596106">
    <property type="component" value="Unassembled WGS sequence"/>
</dbReference>
<protein>
    <recommendedName>
        <fullName evidence="2">histidine kinase</fullName>
        <ecNumber evidence="2">2.7.13.3</ecNumber>
    </recommendedName>
</protein>
<dbReference type="InterPro" id="IPR050482">
    <property type="entry name" value="Sensor_HK_TwoCompSys"/>
</dbReference>
<keyword evidence="4 9" id="KW-0418">Kinase</keyword>
<keyword evidence="7" id="KW-1133">Transmembrane helix</keyword>
<evidence type="ECO:0000256" key="1">
    <source>
        <dbReference type="ARBA" id="ARBA00000085"/>
    </source>
</evidence>
<proteinExistence type="predicted"/>
<keyword evidence="7" id="KW-0812">Transmembrane</keyword>
<organism evidence="9 10">
    <name type="scientific">Larkinella bovis</name>
    <dbReference type="NCBI Taxonomy" id="683041"/>
    <lineage>
        <taxon>Bacteria</taxon>
        <taxon>Pseudomonadati</taxon>
        <taxon>Bacteroidota</taxon>
        <taxon>Cytophagia</taxon>
        <taxon>Cytophagales</taxon>
        <taxon>Spirosomataceae</taxon>
        <taxon>Larkinella</taxon>
    </lineage>
</organism>
<feature type="transmembrane region" description="Helical" evidence="7">
    <location>
        <begin position="15"/>
        <end position="33"/>
    </location>
</feature>
<dbReference type="Pfam" id="PF02518">
    <property type="entry name" value="HATPase_c"/>
    <property type="match status" value="1"/>
</dbReference>
<keyword evidence="6" id="KW-0175">Coiled coil</keyword>
<keyword evidence="7" id="KW-0472">Membrane</keyword>
<dbReference type="PANTHER" id="PTHR24421:SF10">
    <property type="entry name" value="NITRATE_NITRITE SENSOR PROTEIN NARQ"/>
    <property type="match status" value="1"/>
</dbReference>
<dbReference type="CDD" id="cd16917">
    <property type="entry name" value="HATPase_UhpB-NarQ-NarX-like"/>
    <property type="match status" value="1"/>
</dbReference>
<accession>A0ABW0ICW7</accession>
<dbReference type="SUPFAM" id="SSF55874">
    <property type="entry name" value="ATPase domain of HSP90 chaperone/DNA topoisomerase II/histidine kinase"/>
    <property type="match status" value="1"/>
</dbReference>
<evidence type="ECO:0000256" key="5">
    <source>
        <dbReference type="ARBA" id="ARBA00023012"/>
    </source>
</evidence>